<sequence length="123" mass="14555">MESQLSLKNHLLHLEQKLLKPEIRTSRQELTKLLADGFFELGSSGHIWYRKDGISEEGIGVVKMTLYNFDIHQLSSDSVSATYRTFNEETMQHILRSSICKFKDERWQMFFHQGTKTKDRQRF</sequence>
<comment type="caution">
    <text evidence="2">The sequence shown here is derived from an EMBL/GenBank/DDBJ whole genome shotgun (WGS) entry which is preliminary data.</text>
</comment>
<dbReference type="STRING" id="1714016.BA724_16630"/>
<proteinExistence type="predicted"/>
<dbReference type="AlphaFoldDB" id="A0A1E7DSD3"/>
<gene>
    <name evidence="2" type="ORF">BA724_16630</name>
</gene>
<organism evidence="2 3">
    <name type="scientific">Domibacillus iocasae</name>
    <dbReference type="NCBI Taxonomy" id="1714016"/>
    <lineage>
        <taxon>Bacteria</taxon>
        <taxon>Bacillati</taxon>
        <taxon>Bacillota</taxon>
        <taxon>Bacilli</taxon>
        <taxon>Bacillales</taxon>
        <taxon>Bacillaceae</taxon>
        <taxon>Domibacillus</taxon>
    </lineage>
</organism>
<feature type="domain" description="DUF4440" evidence="1">
    <location>
        <begin position="12"/>
        <end position="109"/>
    </location>
</feature>
<protein>
    <submittedName>
        <fullName evidence="2">DUF4440 domain-containing protein</fullName>
    </submittedName>
</protein>
<dbReference type="SUPFAM" id="SSF54427">
    <property type="entry name" value="NTF2-like"/>
    <property type="match status" value="1"/>
</dbReference>
<dbReference type="InterPro" id="IPR032710">
    <property type="entry name" value="NTF2-like_dom_sf"/>
</dbReference>
<keyword evidence="3" id="KW-1185">Reference proteome</keyword>
<dbReference type="Gene3D" id="3.10.450.50">
    <property type="match status" value="1"/>
</dbReference>
<dbReference type="OrthoDB" id="121974at2"/>
<dbReference type="EMBL" id="MAMP01000007">
    <property type="protein sequence ID" value="OES45991.1"/>
    <property type="molecule type" value="Genomic_DNA"/>
</dbReference>
<name>A0A1E7DSD3_9BACI</name>
<dbReference type="RefSeq" id="WP_069937368.1">
    <property type="nucleotide sequence ID" value="NZ_MAMP01000007.1"/>
</dbReference>
<dbReference type="Pfam" id="PF14534">
    <property type="entry name" value="DUF4440"/>
    <property type="match status" value="1"/>
</dbReference>
<accession>A0A1E7DSD3</accession>
<evidence type="ECO:0000259" key="1">
    <source>
        <dbReference type="Pfam" id="PF14534"/>
    </source>
</evidence>
<reference evidence="2 3" key="1">
    <citation type="submission" date="2016-06" db="EMBL/GenBank/DDBJ databases">
        <title>Domibacillus iocasae genome sequencing.</title>
        <authorList>
            <person name="Verma A."/>
            <person name="Pal Y."/>
            <person name="Ojha A.K."/>
            <person name="Krishnamurthi S."/>
        </authorList>
    </citation>
    <scope>NUCLEOTIDE SEQUENCE [LARGE SCALE GENOMIC DNA]</scope>
    <source>
        <strain evidence="2 3">DSM 29979</strain>
    </source>
</reference>
<evidence type="ECO:0000313" key="3">
    <source>
        <dbReference type="Proteomes" id="UP000095658"/>
    </source>
</evidence>
<evidence type="ECO:0000313" key="2">
    <source>
        <dbReference type="EMBL" id="OES45991.1"/>
    </source>
</evidence>
<dbReference type="Proteomes" id="UP000095658">
    <property type="component" value="Unassembled WGS sequence"/>
</dbReference>
<dbReference type="InterPro" id="IPR027843">
    <property type="entry name" value="DUF4440"/>
</dbReference>